<dbReference type="Pfam" id="PF09199">
    <property type="entry name" value="SSL_OB"/>
    <property type="match status" value="1"/>
</dbReference>
<feature type="domain" description="Staphylococcal/Streptococcal toxin beta-grasp" evidence="3">
    <location>
        <begin position="143"/>
        <end position="237"/>
    </location>
</feature>
<dbReference type="Gene3D" id="2.40.50.110">
    <property type="match status" value="1"/>
</dbReference>
<evidence type="ECO:0000259" key="3">
    <source>
        <dbReference type="Pfam" id="PF02876"/>
    </source>
</evidence>
<evidence type="ECO:0000313" key="11">
    <source>
        <dbReference type="Proteomes" id="UP000242704"/>
    </source>
</evidence>
<dbReference type="Gene3D" id="3.10.20.120">
    <property type="match status" value="1"/>
</dbReference>
<comment type="similarity">
    <text evidence="1">Belongs to the staphylococcal/streptococcal toxin family.</text>
</comment>
<dbReference type="InterPro" id="IPR008375">
    <property type="entry name" value="Staph_exotoxin"/>
</dbReference>
<evidence type="ECO:0000259" key="4">
    <source>
        <dbReference type="Pfam" id="PF09199"/>
    </source>
</evidence>
<dbReference type="EMBL" id="PZCM01000015">
    <property type="protein sequence ID" value="PTG25980.1"/>
    <property type="molecule type" value="Genomic_DNA"/>
</dbReference>
<evidence type="ECO:0000313" key="10">
    <source>
        <dbReference type="Proteomes" id="UP000242144"/>
    </source>
</evidence>
<dbReference type="PRINTS" id="PR01898">
    <property type="entry name" value="SAGSUPRFAMLY"/>
</dbReference>
<dbReference type="RefSeq" id="WP_037576372.1">
    <property type="nucleotide sequence ID" value="NZ_BMDK01000002.1"/>
</dbReference>
<evidence type="ECO:0000313" key="8">
    <source>
        <dbReference type="EMBL" id="PTG68153.1"/>
    </source>
</evidence>
<evidence type="ECO:0000256" key="1">
    <source>
        <dbReference type="ARBA" id="ARBA00008401"/>
    </source>
</evidence>
<dbReference type="InterPro" id="IPR015282">
    <property type="entry name" value="SSL_OB"/>
</dbReference>
<reference evidence="6" key="2">
    <citation type="submission" date="2018-03" db="EMBL/GenBank/DDBJ databases">
        <authorList>
            <person name="Naushad S."/>
        </authorList>
    </citation>
    <scope>NUCLEOTIDE SEQUENCE</scope>
    <source>
        <strain evidence="7">SNUC 105</strain>
        <strain evidence="8">SNUC 1363</strain>
        <strain evidence="6">SNUC 505</strain>
    </source>
</reference>
<protein>
    <submittedName>
        <fullName evidence="5">Exotoxin beta-grasp domain-containing protein</fullName>
    </submittedName>
    <submittedName>
        <fullName evidence="6">Superantigen-like protein</fullName>
    </submittedName>
</protein>
<evidence type="ECO:0000313" key="7">
    <source>
        <dbReference type="EMBL" id="PTG25980.1"/>
    </source>
</evidence>
<dbReference type="InterPro" id="IPR013307">
    <property type="entry name" value="Superantigen_bac"/>
</dbReference>
<reference evidence="5 12" key="3">
    <citation type="submission" date="2023-08" db="EMBL/GenBank/DDBJ databases">
        <title>Whole genome sequencing of Staphylococcus chromogenes NNSch 2386.</title>
        <authorList>
            <person name="Kropotov V.S."/>
            <person name="Boriskina E.V."/>
            <person name="Gordinskaya N.A."/>
            <person name="Shkurkina I.S."/>
            <person name="Kryazhev D.V."/>
            <person name="Alekseeva A.E."/>
            <person name="Makhova M.A."/>
        </authorList>
    </citation>
    <scope>NUCLEOTIDE SEQUENCE [LARGE SCALE GENOMIC DNA]</scope>
    <source>
        <strain evidence="5 12">NNSch 2386</strain>
    </source>
</reference>
<evidence type="ECO:0000256" key="2">
    <source>
        <dbReference type="SAM" id="SignalP"/>
    </source>
</evidence>
<evidence type="ECO:0000313" key="9">
    <source>
        <dbReference type="Proteomes" id="UP000242008"/>
    </source>
</evidence>
<reference evidence="9 10" key="1">
    <citation type="journal article" date="2016" name="Front. Microbiol.">
        <title>Comprehensive Phylogenetic Analysis of Bovine Non-aureus Staphylococci Species Based on Whole-Genome Sequencing.</title>
        <authorList>
            <person name="Naushad S."/>
            <person name="Barkema H.W."/>
            <person name="Luby C."/>
            <person name="Condas L.A."/>
            <person name="Nobrega D.B."/>
            <person name="Carson D.A."/>
            <person name="De Buck J."/>
        </authorList>
    </citation>
    <scope>NUCLEOTIDE SEQUENCE [LARGE SCALE GENOMIC DNA]</scope>
    <source>
        <strain evidence="7 10">SNUC 105</strain>
        <strain evidence="8 9">SNUC 1363</strain>
        <strain evidence="6 11">SNUC 505</strain>
    </source>
</reference>
<organism evidence="6 11">
    <name type="scientific">Staphylococcus chromogenes</name>
    <name type="common">Staphylococcus hyicus subsp. chromogenes</name>
    <dbReference type="NCBI Taxonomy" id="46126"/>
    <lineage>
        <taxon>Bacteria</taxon>
        <taxon>Bacillati</taxon>
        <taxon>Bacillota</taxon>
        <taxon>Bacilli</taxon>
        <taxon>Bacillales</taxon>
        <taxon>Staphylococcaceae</taxon>
        <taxon>Staphylococcus</taxon>
    </lineage>
</organism>
<dbReference type="EMBL" id="PZBZ01000032">
    <property type="protein sequence ID" value="PTG13803.1"/>
    <property type="molecule type" value="Genomic_DNA"/>
</dbReference>
<accession>A0AAE5T001</accession>
<feature type="domain" description="Staphylococcal superantigen-like OB-fold" evidence="4">
    <location>
        <begin position="47"/>
        <end position="128"/>
    </location>
</feature>
<comment type="caution">
    <text evidence="6">The sequence shown here is derived from an EMBL/GenBank/DDBJ whole genome shotgun (WGS) entry which is preliminary data.</text>
</comment>
<gene>
    <name evidence="7" type="ORF">BU638_09815</name>
    <name evidence="6" type="ORF">BU653_06905</name>
    <name evidence="8" type="ORF">BU676_10785</name>
    <name evidence="5" type="ORF">RCF65_06950</name>
</gene>
<dbReference type="InterPro" id="IPR008992">
    <property type="entry name" value="Enterotoxin"/>
</dbReference>
<dbReference type="PRINTS" id="PR01800">
    <property type="entry name" value="STAPHEXOTOXN"/>
</dbReference>
<feature type="signal peptide" evidence="2">
    <location>
        <begin position="1"/>
        <end position="25"/>
    </location>
</feature>
<dbReference type="EMBL" id="PZAO01000034">
    <property type="protein sequence ID" value="PTG68153.1"/>
    <property type="molecule type" value="Genomic_DNA"/>
</dbReference>
<dbReference type="SUPFAM" id="SSF50203">
    <property type="entry name" value="Bacterial enterotoxins"/>
    <property type="match status" value="1"/>
</dbReference>
<dbReference type="GO" id="GO:0005576">
    <property type="term" value="C:extracellular region"/>
    <property type="evidence" value="ECO:0007669"/>
    <property type="project" value="InterPro"/>
</dbReference>
<dbReference type="SUPFAM" id="SSF54334">
    <property type="entry name" value="Superantigen toxins, C-terminal domain"/>
    <property type="match status" value="1"/>
</dbReference>
<dbReference type="AlphaFoldDB" id="A0AAE5T001"/>
<dbReference type="EMBL" id="JAVGJF010000037">
    <property type="protein sequence ID" value="MDQ7175726.1"/>
    <property type="molecule type" value="Genomic_DNA"/>
</dbReference>
<dbReference type="Pfam" id="PF02876">
    <property type="entry name" value="Stap_Strp_tox_C"/>
    <property type="match status" value="1"/>
</dbReference>
<proteinExistence type="inferred from homology"/>
<dbReference type="Proteomes" id="UP001240157">
    <property type="component" value="Unassembled WGS sequence"/>
</dbReference>
<keyword evidence="2" id="KW-0732">Signal</keyword>
<dbReference type="PROSITE" id="PS00278">
    <property type="entry name" value="STAPH_STREP_TOXIN_2"/>
    <property type="match status" value="1"/>
</dbReference>
<keyword evidence="9" id="KW-1185">Reference proteome</keyword>
<dbReference type="Proteomes" id="UP000242704">
    <property type="component" value="Unassembled WGS sequence"/>
</dbReference>
<feature type="chain" id="PRO_5044706231" evidence="2">
    <location>
        <begin position="26"/>
        <end position="239"/>
    </location>
</feature>
<dbReference type="InterPro" id="IPR006126">
    <property type="entry name" value="Staph/Strept_toxin_CS"/>
</dbReference>
<name>A0AAE5T001_STACR</name>
<sequence>MKLSTIAKTSLALGILTTGVMTTHAQSVDATGFNSDGVYLTPKSTQELINYYKKSSFDHHNLSGHRIDNKVEFLDETIHQPIDVRLTGSDKDRFKNDSDLTNVDVFVVREDSSRQVNNQSIGGITKPNSQEYTDYVKKVPFSIERNKNGLKTTQDLQQYQIKKEEVSLKELDFKLRKELIDKHGLYSYGNNAGKIVIKMKDRDLANDYYTFDLSKKLEEERMGDVVDTKYIDRIDVEYK</sequence>
<dbReference type="InterPro" id="IPR016091">
    <property type="entry name" value="SuperAg_toxin_C"/>
</dbReference>
<evidence type="ECO:0000313" key="6">
    <source>
        <dbReference type="EMBL" id="PTG13803.1"/>
    </source>
</evidence>
<dbReference type="InterPro" id="IPR006123">
    <property type="entry name" value="Toxin_b-grasp_Staph/Strep"/>
</dbReference>
<evidence type="ECO:0000313" key="5">
    <source>
        <dbReference type="EMBL" id="MDQ7175726.1"/>
    </source>
</evidence>
<dbReference type="Proteomes" id="UP000242008">
    <property type="component" value="Unassembled WGS sequence"/>
</dbReference>
<dbReference type="Proteomes" id="UP000242144">
    <property type="component" value="Unassembled WGS sequence"/>
</dbReference>
<evidence type="ECO:0000313" key="12">
    <source>
        <dbReference type="Proteomes" id="UP001240157"/>
    </source>
</evidence>